<feature type="domain" description="SPOR" evidence="1">
    <location>
        <begin position="232"/>
        <end position="309"/>
    </location>
</feature>
<dbReference type="EMBL" id="PJND01000007">
    <property type="protein sequence ID" value="PKW28837.1"/>
    <property type="molecule type" value="Genomic_DNA"/>
</dbReference>
<dbReference type="PROSITE" id="PS51724">
    <property type="entry name" value="SPOR"/>
    <property type="match status" value="1"/>
</dbReference>
<gene>
    <name evidence="2" type="ORF">B0G92_0464</name>
    <name evidence="3" type="ORF">CLV50_1042</name>
</gene>
<evidence type="ECO:0000313" key="4">
    <source>
        <dbReference type="Proteomes" id="UP000233767"/>
    </source>
</evidence>
<dbReference type="InterPro" id="IPR040495">
    <property type="entry name" value="HU-CCDC81_bac_1"/>
</dbReference>
<comment type="caution">
    <text evidence="3">The sequence shown here is derived from an EMBL/GenBank/DDBJ whole genome shotgun (WGS) entry which is preliminary data.</text>
</comment>
<dbReference type="Proteomes" id="UP000275027">
    <property type="component" value="Unassembled WGS sequence"/>
</dbReference>
<dbReference type="InterPro" id="IPR007730">
    <property type="entry name" value="SPOR-like_dom"/>
</dbReference>
<keyword evidence="4" id="KW-1185">Reference proteome</keyword>
<reference evidence="2 4" key="1">
    <citation type="submission" date="2017-12" db="EMBL/GenBank/DDBJ databases">
        <title>Genomic Encyclopedia of Type Strains, Phase III (KMG-III): the genomes of soil and plant-associated and newly described type strains.</title>
        <authorList>
            <person name="Whitman W."/>
        </authorList>
    </citation>
    <scope>NUCLEOTIDE SEQUENCE [LARGE SCALE GENOMIC DNA]</scope>
    <source>
        <strain evidence="2 4">IP-10</strain>
    </source>
</reference>
<dbReference type="InterPro" id="IPR041268">
    <property type="entry name" value="HU-CCDC81_bac_2"/>
</dbReference>
<evidence type="ECO:0000313" key="5">
    <source>
        <dbReference type="Proteomes" id="UP000275027"/>
    </source>
</evidence>
<dbReference type="RefSeq" id="WP_101470955.1">
    <property type="nucleotide sequence ID" value="NZ_PJND01000007.1"/>
</dbReference>
<proteinExistence type="predicted"/>
<name>A0A497UXB1_9FLAO</name>
<dbReference type="InterPro" id="IPR036680">
    <property type="entry name" value="SPOR-like_sf"/>
</dbReference>
<protein>
    <submittedName>
        <fullName evidence="3">Sporulation related protein</fullName>
    </submittedName>
</protein>
<organism evidence="3 5">
    <name type="scientific">Flavobacterium lindanitolerans</name>
    <dbReference type="NCBI Taxonomy" id="428988"/>
    <lineage>
        <taxon>Bacteria</taxon>
        <taxon>Pseudomonadati</taxon>
        <taxon>Bacteroidota</taxon>
        <taxon>Flavobacteriia</taxon>
        <taxon>Flavobacteriales</taxon>
        <taxon>Flavobacteriaceae</taxon>
        <taxon>Flavobacterium</taxon>
    </lineage>
</organism>
<sequence length="311" mass="35309">MKIEFYISQLLYRYQCVAVPGFGAFLTEIQPARLNESTMAFYPPRKVVSFNFHLKNNDGLLANHISQAEKISYEDAVAQIETTVSGWKLALQLHKLLELKNIGQLSLNSENNIVFEPSDSLNYLTSSFGLSTFVAPKIQREVYKEEVGALEEKAPIIFTPERRNSRPYLKYAAIFVLGLGAAGFFGNDYYQKQIDSENLIVQKTVQKKVQDKIQEATFFIESPLPAVKLNIKEEKLAYHIVAGAFRNEENAQKIFEKLSAKGYKARKIAKNKHGLHPVLYGSFSNYAEAQKAMSKIQKTENPEAWLLIQEL</sequence>
<dbReference type="EMBL" id="RCCB01000010">
    <property type="protein sequence ID" value="RLJ35660.1"/>
    <property type="molecule type" value="Genomic_DNA"/>
</dbReference>
<accession>A0A497UXB1</accession>
<dbReference type="Pfam" id="PF05036">
    <property type="entry name" value="SPOR"/>
    <property type="match status" value="1"/>
</dbReference>
<evidence type="ECO:0000313" key="3">
    <source>
        <dbReference type="EMBL" id="RLJ35660.1"/>
    </source>
</evidence>
<dbReference type="Gene3D" id="3.30.70.1070">
    <property type="entry name" value="Sporulation related repeat"/>
    <property type="match status" value="1"/>
</dbReference>
<dbReference type="SUPFAM" id="SSF110997">
    <property type="entry name" value="Sporulation related repeat"/>
    <property type="match status" value="1"/>
</dbReference>
<dbReference type="Pfam" id="PF18174">
    <property type="entry name" value="HU-CCDC81_bac_1"/>
    <property type="match status" value="1"/>
</dbReference>
<evidence type="ECO:0000313" key="2">
    <source>
        <dbReference type="EMBL" id="PKW28837.1"/>
    </source>
</evidence>
<dbReference type="GO" id="GO:0042834">
    <property type="term" value="F:peptidoglycan binding"/>
    <property type="evidence" value="ECO:0007669"/>
    <property type="project" value="InterPro"/>
</dbReference>
<reference evidence="3 5" key="2">
    <citation type="submission" date="2018-10" db="EMBL/GenBank/DDBJ databases">
        <title>Genomic Encyclopedia of Archaeal and Bacterial Type Strains, Phase II (KMG-II): from individual species to whole genera.</title>
        <authorList>
            <person name="Goeker M."/>
        </authorList>
    </citation>
    <scope>NUCLEOTIDE SEQUENCE [LARGE SCALE GENOMIC DNA]</scope>
    <source>
        <strain evidence="3 5">DSM 21886</strain>
    </source>
</reference>
<evidence type="ECO:0000259" key="1">
    <source>
        <dbReference type="PROSITE" id="PS51724"/>
    </source>
</evidence>
<dbReference type="Pfam" id="PF18175">
    <property type="entry name" value="HU-CCDC81_bac_2"/>
    <property type="match status" value="1"/>
</dbReference>
<dbReference type="AlphaFoldDB" id="A0A497UXB1"/>
<dbReference type="Proteomes" id="UP000233767">
    <property type="component" value="Unassembled WGS sequence"/>
</dbReference>